<dbReference type="EMBL" id="NSFD01000053">
    <property type="protein sequence ID" value="PBA24238.1"/>
    <property type="molecule type" value="Genomic_DNA"/>
</dbReference>
<reference evidence="1 2" key="1">
    <citation type="submission" date="2017-08" db="EMBL/GenBank/DDBJ databases">
        <title>Phylogenetic analysis of Mycobacterium avium complex whole genomes.</title>
        <authorList>
            <person name="Caverly L.J."/>
            <person name="Spilker T."/>
            <person name="Lipuma J."/>
        </authorList>
    </citation>
    <scope>NUCLEOTIDE SEQUENCE [LARGE SCALE GENOMIC DNA]</scope>
    <source>
        <strain evidence="1 2">FLAC0165</strain>
    </source>
</reference>
<accession>A0A2A2ZCU2</accession>
<dbReference type="RefSeq" id="WP_033717745.1">
    <property type="nucleotide sequence ID" value="NZ_NSEY01000059.1"/>
</dbReference>
<sequence length="82" mass="8970">MTTNIAPAFIDVYSINDDDDSDPDSIYYATANTIDELCSHLIDAMGNVTLDFLFTDDDMGHDVYDVCNADNDVIAVAYIGHA</sequence>
<gene>
    <name evidence="1" type="ORF">CKJ66_24040</name>
</gene>
<dbReference type="AlphaFoldDB" id="A0A2A2ZCU2"/>
<dbReference type="GeneID" id="75272354"/>
<dbReference type="Proteomes" id="UP000217768">
    <property type="component" value="Unassembled WGS sequence"/>
</dbReference>
<evidence type="ECO:0000313" key="1">
    <source>
        <dbReference type="EMBL" id="PBA24238.1"/>
    </source>
</evidence>
<proteinExistence type="predicted"/>
<name>A0A2A2ZCU2_MYCAV</name>
<organism evidence="1 2">
    <name type="scientific">Mycobacterium avium</name>
    <dbReference type="NCBI Taxonomy" id="1764"/>
    <lineage>
        <taxon>Bacteria</taxon>
        <taxon>Bacillati</taxon>
        <taxon>Actinomycetota</taxon>
        <taxon>Actinomycetes</taxon>
        <taxon>Mycobacteriales</taxon>
        <taxon>Mycobacteriaceae</taxon>
        <taxon>Mycobacterium</taxon>
        <taxon>Mycobacterium avium complex (MAC)</taxon>
    </lineage>
</organism>
<protein>
    <submittedName>
        <fullName evidence="1">Uncharacterized protein</fullName>
    </submittedName>
</protein>
<evidence type="ECO:0000313" key="2">
    <source>
        <dbReference type="Proteomes" id="UP000217768"/>
    </source>
</evidence>
<comment type="caution">
    <text evidence="1">The sequence shown here is derived from an EMBL/GenBank/DDBJ whole genome shotgun (WGS) entry which is preliminary data.</text>
</comment>